<reference evidence="1" key="1">
    <citation type="journal article" date="2013" name="J. Plant Res.">
        <title>Effect of fungi and light on seed germination of three Opuntia species from semiarid lands of central Mexico.</title>
        <authorList>
            <person name="Delgado-Sanchez P."/>
            <person name="Jimenez-Bremont J.F."/>
            <person name="Guerrero-Gonzalez Mde L."/>
            <person name="Flores J."/>
        </authorList>
    </citation>
    <scope>NUCLEOTIDE SEQUENCE</scope>
    <source>
        <tissue evidence="1">Cladode</tissue>
    </source>
</reference>
<protein>
    <submittedName>
        <fullName evidence="1">Uncharacterized protein</fullName>
    </submittedName>
</protein>
<proteinExistence type="predicted"/>
<accession>A0A7C8ZMS2</accession>
<name>A0A7C8ZMS2_OPUST</name>
<dbReference type="EMBL" id="GISG01143890">
    <property type="protein sequence ID" value="MBA4645852.1"/>
    <property type="molecule type" value="Transcribed_RNA"/>
</dbReference>
<reference evidence="1" key="2">
    <citation type="submission" date="2020-07" db="EMBL/GenBank/DDBJ databases">
        <authorList>
            <person name="Vera ALvarez R."/>
            <person name="Arias-Moreno D.M."/>
            <person name="Jimenez-Jacinto V."/>
            <person name="Jimenez-Bremont J.F."/>
            <person name="Swaminathan K."/>
            <person name="Moose S.P."/>
            <person name="Guerrero-Gonzalez M.L."/>
            <person name="Marino-Ramirez L."/>
            <person name="Landsman D."/>
            <person name="Rodriguez-Kessler M."/>
            <person name="Delgado-Sanchez P."/>
        </authorList>
    </citation>
    <scope>NUCLEOTIDE SEQUENCE</scope>
    <source>
        <tissue evidence="1">Cladode</tissue>
    </source>
</reference>
<evidence type="ECO:0000313" key="1">
    <source>
        <dbReference type="EMBL" id="MBA4645853.1"/>
    </source>
</evidence>
<sequence length="103" mass="11539">MLTADIFLAKNGGALTEGSLMFAGILASIWQIFCTRSNCKFSIYAQLKNDFSLDFGLGWENKLINNGTTEGRRSNISLSYFTLSMYNVQERDDYALELAMGDE</sequence>
<dbReference type="AlphaFoldDB" id="A0A7C8ZMS2"/>
<dbReference type="EMBL" id="GISG01143891">
    <property type="protein sequence ID" value="MBA4645853.1"/>
    <property type="molecule type" value="Transcribed_RNA"/>
</dbReference>
<organism evidence="1">
    <name type="scientific">Opuntia streptacantha</name>
    <name type="common">Prickly pear cactus</name>
    <name type="synonym">Opuntia cardona</name>
    <dbReference type="NCBI Taxonomy" id="393608"/>
    <lineage>
        <taxon>Eukaryota</taxon>
        <taxon>Viridiplantae</taxon>
        <taxon>Streptophyta</taxon>
        <taxon>Embryophyta</taxon>
        <taxon>Tracheophyta</taxon>
        <taxon>Spermatophyta</taxon>
        <taxon>Magnoliopsida</taxon>
        <taxon>eudicotyledons</taxon>
        <taxon>Gunneridae</taxon>
        <taxon>Pentapetalae</taxon>
        <taxon>Caryophyllales</taxon>
        <taxon>Cactineae</taxon>
        <taxon>Cactaceae</taxon>
        <taxon>Opuntioideae</taxon>
        <taxon>Opuntia</taxon>
    </lineage>
</organism>